<comment type="caution">
    <text evidence="3">The sequence shown here is derived from an EMBL/GenBank/DDBJ whole genome shotgun (WGS) entry which is preliminary data.</text>
</comment>
<dbReference type="InterPro" id="IPR051181">
    <property type="entry name" value="CAF1_poly(A)_ribonucleases"/>
</dbReference>
<reference evidence="3 4" key="1">
    <citation type="journal article" date="2020" name="G3 (Bethesda)">
        <title>Improved Reference Genome for Cyclotella cryptica CCMP332, a Model for Cell Wall Morphogenesis, Salinity Adaptation, and Lipid Production in Diatoms (Bacillariophyta).</title>
        <authorList>
            <person name="Roberts W.R."/>
            <person name="Downey K.M."/>
            <person name="Ruck E.C."/>
            <person name="Traller J.C."/>
            <person name="Alverson A.J."/>
        </authorList>
    </citation>
    <scope>NUCLEOTIDE SEQUENCE [LARGE SCALE GENOMIC DNA]</scope>
    <source>
        <strain evidence="3 4">CCMP332</strain>
    </source>
</reference>
<accession>A0ABD3QH84</accession>
<protein>
    <submittedName>
        <fullName evidence="3">Uncharacterized protein</fullName>
    </submittedName>
</protein>
<dbReference type="Gene3D" id="3.30.420.10">
    <property type="entry name" value="Ribonuclease H-like superfamily/Ribonuclease H"/>
    <property type="match status" value="2"/>
</dbReference>
<evidence type="ECO:0000256" key="2">
    <source>
        <dbReference type="SAM" id="MobiDB-lite"/>
    </source>
</evidence>
<dbReference type="EMBL" id="JABMIG020000039">
    <property type="protein sequence ID" value="KAL3799474.1"/>
    <property type="molecule type" value="Genomic_DNA"/>
</dbReference>
<sequence>MFRDLVDASGCADDDGEALRVDFRTIVKLARAHDVKSMRDSLNESNNNTAPEGPHVLSLRGAVFHESRCGSTLTSNSLVALNPTKHRVYSESGPPKQVLKMCGEDLSACSVKEAANLLRDVIYMMGRSNDPAEENMFLKFQSTTTRTMHIFREAFPSTPWIFLYREPVEVMMSQLDMRDISKANCVLPNRKSPMIKQAARRLKIKRKDLHDEEICALHLATICGSAIINLEDANGLGLAVNYSKDLVLELLDYVFPKHFHTPVHKDGYQRVIGISKLYSKSTEGEDEVFESDTNKKRAKATSMMKDAASEFLDPSYKKLEASPYNMNKVCSQPASNPTSNMVHVTKSNFLTHLRDFLTYLPTASFVAIDEEMTGIRIGNRKPNKAELPSVRYKESLKGVPEKFGILQVGVALFHKNPDYVPAPCDGNCANGSRGEVHRGGPGLGMQDPREDDGQPQDVVDTDVNEHSFMHREGTLNQDELEDWTEREEDEEVAAAGASRGVQRDVPEYTCRIYNFYLFPNAESQHQEVTMAPDAVKFLLDNQMDFNKVFSEGISFTTCPHAERLKQKFFANKKKRFAAESENENGNNSTAKKSWKERVKLTRAEDIAFVARTMASLREWIDADNGGEEEGNTTGNDNGGAQRRAGDGDGASTDPDTGIGRRQTEGTMRRKCFSFDYILSHRHQLPSESSLSVFSIHRADSGPNAGAARNQIRVIRLSSDEKKQRAERILQEEWSRLLYTIGFTTVFQAISDACNGKTFSEENTDAFFSGQCSGVSVPVHNGGRKIPLVIHNGLMDLMFLLTHCHDSTLPDSFEDTKKLIRVYFPLVYDTKILSTECSDADVKGGSTALGDLYRSLFSPESNDPVLKVSTIMNQNDRESNGQAHEAAWDAYMTGCVFYGLCKKILEPSGTRNEEMSIEKILQKESLGNVRRDLLGLNKIYFHFSLYTIDLESSSGIPGLLDPLSHGLSVNTTFYVTGIDTNVSTRDILQALTHESQYESELLQHLKYEIIWMDDTSFFVGTKLDDIVSGVDSGTINLIAVHVHDKLHTGLKGVQVLDLVDFFKQESIPKESVIGSFASAVAKPFQMLGNIVFGARKRSHEVSEGQQGNKRSRVE</sequence>
<evidence type="ECO:0000313" key="4">
    <source>
        <dbReference type="Proteomes" id="UP001516023"/>
    </source>
</evidence>
<name>A0ABD3QH84_9STRA</name>
<dbReference type="InterPro" id="IPR006941">
    <property type="entry name" value="RNase_CAF1"/>
</dbReference>
<dbReference type="PANTHER" id="PTHR15092:SF22">
    <property type="entry name" value="POLY(A)-SPECIFIC RIBONUCLEASE PNLDC1"/>
    <property type="match status" value="1"/>
</dbReference>
<evidence type="ECO:0000313" key="3">
    <source>
        <dbReference type="EMBL" id="KAL3799474.1"/>
    </source>
</evidence>
<feature type="region of interest" description="Disordered" evidence="2">
    <location>
        <begin position="622"/>
        <end position="664"/>
    </location>
</feature>
<dbReference type="SUPFAM" id="SSF53098">
    <property type="entry name" value="Ribonuclease H-like"/>
    <property type="match status" value="1"/>
</dbReference>
<dbReference type="PANTHER" id="PTHR15092">
    <property type="entry name" value="POLY A -SPECIFIC RIBONUCLEASE/TARGET OF EGR1, MEMBER 1"/>
    <property type="match status" value="1"/>
</dbReference>
<comment type="similarity">
    <text evidence="1">Belongs to the CAF1 family.</text>
</comment>
<dbReference type="InterPro" id="IPR036397">
    <property type="entry name" value="RNaseH_sf"/>
</dbReference>
<organism evidence="3 4">
    <name type="scientific">Cyclotella cryptica</name>
    <dbReference type="NCBI Taxonomy" id="29204"/>
    <lineage>
        <taxon>Eukaryota</taxon>
        <taxon>Sar</taxon>
        <taxon>Stramenopiles</taxon>
        <taxon>Ochrophyta</taxon>
        <taxon>Bacillariophyta</taxon>
        <taxon>Coscinodiscophyceae</taxon>
        <taxon>Thalassiosirophycidae</taxon>
        <taxon>Stephanodiscales</taxon>
        <taxon>Stephanodiscaceae</taxon>
        <taxon>Cyclotella</taxon>
    </lineage>
</organism>
<dbReference type="Proteomes" id="UP001516023">
    <property type="component" value="Unassembled WGS sequence"/>
</dbReference>
<dbReference type="InterPro" id="IPR012337">
    <property type="entry name" value="RNaseH-like_sf"/>
</dbReference>
<dbReference type="AlphaFoldDB" id="A0ABD3QH84"/>
<feature type="compositionally biased region" description="Low complexity" evidence="2">
    <location>
        <begin position="631"/>
        <end position="642"/>
    </location>
</feature>
<proteinExistence type="inferred from homology"/>
<gene>
    <name evidence="3" type="ORF">HJC23_013929</name>
</gene>
<keyword evidence="4" id="KW-1185">Reference proteome</keyword>
<evidence type="ECO:0000256" key="1">
    <source>
        <dbReference type="ARBA" id="ARBA00008372"/>
    </source>
</evidence>
<feature type="region of interest" description="Disordered" evidence="2">
    <location>
        <begin position="577"/>
        <end position="596"/>
    </location>
</feature>
<feature type="region of interest" description="Disordered" evidence="2">
    <location>
        <begin position="433"/>
        <end position="458"/>
    </location>
</feature>
<dbReference type="Pfam" id="PF04857">
    <property type="entry name" value="CAF1"/>
    <property type="match status" value="1"/>
</dbReference>